<dbReference type="EMBL" id="UINC01075253">
    <property type="protein sequence ID" value="SVC13250.1"/>
    <property type="molecule type" value="Genomic_DNA"/>
</dbReference>
<organism evidence="2">
    <name type="scientific">marine metagenome</name>
    <dbReference type="NCBI Taxonomy" id="408172"/>
    <lineage>
        <taxon>unclassified sequences</taxon>
        <taxon>metagenomes</taxon>
        <taxon>ecological metagenomes</taxon>
    </lineage>
</organism>
<protein>
    <submittedName>
        <fullName evidence="2">Uncharacterized protein</fullName>
    </submittedName>
</protein>
<evidence type="ECO:0000313" key="2">
    <source>
        <dbReference type="EMBL" id="SVC13250.1"/>
    </source>
</evidence>
<dbReference type="AlphaFoldDB" id="A0A382JMA7"/>
<gene>
    <name evidence="2" type="ORF">METZ01_LOCUS266104</name>
</gene>
<feature type="compositionally biased region" description="Basic and acidic residues" evidence="1">
    <location>
        <begin position="142"/>
        <end position="156"/>
    </location>
</feature>
<sequence length="168" mass="18504">IRISQWDGSKPIAATDTTISPKQDTIRLVNDDTVTGAITGIGDGKVKIKSSFGEVDIPWANSRLIQFTKSGQGTGIRKMEKDMVRATLKDAGILDFKLISWTEDKLEVESPIFGKATLNGTMIDSLTFNTAQKRDKGDKILSKKELKKLQREKDKGGFGLPPIPKLEK</sequence>
<feature type="region of interest" description="Disordered" evidence="1">
    <location>
        <begin position="142"/>
        <end position="168"/>
    </location>
</feature>
<accession>A0A382JMA7</accession>
<name>A0A382JMA7_9ZZZZ</name>
<proteinExistence type="predicted"/>
<reference evidence="2" key="1">
    <citation type="submission" date="2018-05" db="EMBL/GenBank/DDBJ databases">
        <authorList>
            <person name="Lanie J.A."/>
            <person name="Ng W.-L."/>
            <person name="Kazmierczak K.M."/>
            <person name="Andrzejewski T.M."/>
            <person name="Davidsen T.M."/>
            <person name="Wayne K.J."/>
            <person name="Tettelin H."/>
            <person name="Glass J.I."/>
            <person name="Rusch D."/>
            <person name="Podicherti R."/>
            <person name="Tsui H.-C.T."/>
            <person name="Winkler M.E."/>
        </authorList>
    </citation>
    <scope>NUCLEOTIDE SEQUENCE</scope>
</reference>
<evidence type="ECO:0000256" key="1">
    <source>
        <dbReference type="SAM" id="MobiDB-lite"/>
    </source>
</evidence>
<feature type="non-terminal residue" evidence="2">
    <location>
        <position position="1"/>
    </location>
</feature>